<keyword evidence="3" id="KW-1185">Reference proteome</keyword>
<keyword evidence="1" id="KW-0812">Transmembrane</keyword>
<accession>A0A9Y2JNF9</accession>
<dbReference type="EMBL" id="CP127295">
    <property type="protein sequence ID" value="WIY01253.1"/>
    <property type="molecule type" value="Genomic_DNA"/>
</dbReference>
<gene>
    <name evidence="2" type="ORF">QRX60_45715</name>
</gene>
<dbReference type="KEGG" id="amog:QRX60_45715"/>
<evidence type="ECO:0000313" key="3">
    <source>
        <dbReference type="Proteomes" id="UP001239397"/>
    </source>
</evidence>
<dbReference type="RefSeq" id="WP_285997706.1">
    <property type="nucleotide sequence ID" value="NZ_CP127295.1"/>
</dbReference>
<keyword evidence="1" id="KW-0472">Membrane</keyword>
<proteinExistence type="predicted"/>
<feature type="transmembrane region" description="Helical" evidence="1">
    <location>
        <begin position="530"/>
        <end position="553"/>
    </location>
</feature>
<name>A0A9Y2JNF9_9PSEU</name>
<evidence type="ECO:0008006" key="4">
    <source>
        <dbReference type="Google" id="ProtNLM"/>
    </source>
</evidence>
<dbReference type="AlphaFoldDB" id="A0A9Y2JNF9"/>
<organism evidence="2 3">
    <name type="scientific">Amycolatopsis mongoliensis</name>
    <dbReference type="NCBI Taxonomy" id="715475"/>
    <lineage>
        <taxon>Bacteria</taxon>
        <taxon>Bacillati</taxon>
        <taxon>Actinomycetota</taxon>
        <taxon>Actinomycetes</taxon>
        <taxon>Pseudonocardiales</taxon>
        <taxon>Pseudonocardiaceae</taxon>
        <taxon>Amycolatopsis</taxon>
    </lineage>
</organism>
<evidence type="ECO:0000313" key="2">
    <source>
        <dbReference type="EMBL" id="WIY01253.1"/>
    </source>
</evidence>
<reference evidence="2 3" key="1">
    <citation type="submission" date="2023-06" db="EMBL/GenBank/DDBJ databases">
        <authorList>
            <person name="Oyuntsetseg B."/>
            <person name="Kim S.B."/>
        </authorList>
    </citation>
    <scope>NUCLEOTIDE SEQUENCE [LARGE SCALE GENOMIC DNA]</scope>
    <source>
        <strain evidence="2 3">4-36</strain>
    </source>
</reference>
<protein>
    <recommendedName>
        <fullName evidence="4">Membrane-associated oxidoreductase</fullName>
    </recommendedName>
</protein>
<sequence>MKALLVQPRRRLTSAQRDGACSIRTPLGDSLDVTDYSLLPMLDDLARLERELIDAARAGDTPVGSGLTVEELADDNDPAHEIRARLLREMLLGQRGTLDPKGIKVQGARITGTLDLDNVAACSGLSVTSCVVTSAITARYASLPWLRLAHCRVGNVHADGIRVISGMWLDSLRVTGIGGTGAIRLPGSHIGGMLDLSRTEIINETGPALFAPGLRVDGNIWLRDAQLGGVSERGAIQLFRAQVDGALIVRGAEIMNLVGPAMSADQLRVEAGLNLDKVHVIGGGMHGAIRLIGAQIGGMLSVLESELTNVEGLVLDVENTRVDSKVFLPITVICSEFLTNNSCDRSKRVDINGFRFGALEVMPYRAMPWQEWLHLIRCHTEAYRPGPYQQLAAAERAAGHDGNARRILIAQQRDLYDRAPKALGNWLTRRFHWLWGVLAGYGYLTRRTAAALLITLAVAGGLGLWAGHVTDGGHHIAERTGTFTDPTGRPCTSVELIGLGLDRGLPLAATGVRNRCDLNPDTNLAAKFTVAIWLTQAVIWGLATLALAGYTGLVRRTT</sequence>
<keyword evidence="1" id="KW-1133">Transmembrane helix</keyword>
<dbReference type="Proteomes" id="UP001239397">
    <property type="component" value="Chromosome"/>
</dbReference>
<evidence type="ECO:0000256" key="1">
    <source>
        <dbReference type="SAM" id="Phobius"/>
    </source>
</evidence>